<proteinExistence type="predicted"/>
<comment type="caution">
    <text evidence="1">The sequence shown here is derived from an EMBL/GenBank/DDBJ whole genome shotgun (WGS) entry which is preliminary data.</text>
</comment>
<reference evidence="2" key="1">
    <citation type="submission" date="2016-06" db="EMBL/GenBank/DDBJ databases">
        <title>Parallel loss of symbiosis genes in relatives of nitrogen-fixing non-legume Parasponia.</title>
        <authorList>
            <person name="Van Velzen R."/>
            <person name="Holmer R."/>
            <person name="Bu F."/>
            <person name="Rutten L."/>
            <person name="Van Zeijl A."/>
            <person name="Liu W."/>
            <person name="Santuari L."/>
            <person name="Cao Q."/>
            <person name="Sharma T."/>
            <person name="Shen D."/>
            <person name="Roswanjaya Y."/>
            <person name="Wardhani T."/>
            <person name="Kalhor M.S."/>
            <person name="Jansen J."/>
            <person name="Van den Hoogen J."/>
            <person name="Gungor B."/>
            <person name="Hartog M."/>
            <person name="Hontelez J."/>
            <person name="Verver J."/>
            <person name="Yang W.-C."/>
            <person name="Schijlen E."/>
            <person name="Repin R."/>
            <person name="Schilthuizen M."/>
            <person name="Schranz E."/>
            <person name="Heidstra R."/>
            <person name="Miyata K."/>
            <person name="Fedorova E."/>
            <person name="Kohlen W."/>
            <person name="Bisseling T."/>
            <person name="Smit S."/>
            <person name="Geurts R."/>
        </authorList>
    </citation>
    <scope>NUCLEOTIDE SEQUENCE [LARGE SCALE GENOMIC DNA]</scope>
    <source>
        <strain evidence="2">cv. WU1-14</strain>
    </source>
</reference>
<evidence type="ECO:0000313" key="2">
    <source>
        <dbReference type="Proteomes" id="UP000237105"/>
    </source>
</evidence>
<dbReference type="EMBL" id="JXTB01000089">
    <property type="protein sequence ID" value="PON65304.1"/>
    <property type="molecule type" value="Genomic_DNA"/>
</dbReference>
<dbReference type="OrthoDB" id="62120at2759"/>
<evidence type="ECO:0000313" key="1">
    <source>
        <dbReference type="EMBL" id="PON65304.1"/>
    </source>
</evidence>
<name>A0A2P5CW75_PARAD</name>
<gene>
    <name evidence="1" type="ORF">PanWU01x14_118210</name>
</gene>
<organism evidence="1 2">
    <name type="scientific">Parasponia andersonii</name>
    <name type="common">Sponia andersonii</name>
    <dbReference type="NCBI Taxonomy" id="3476"/>
    <lineage>
        <taxon>Eukaryota</taxon>
        <taxon>Viridiplantae</taxon>
        <taxon>Streptophyta</taxon>
        <taxon>Embryophyta</taxon>
        <taxon>Tracheophyta</taxon>
        <taxon>Spermatophyta</taxon>
        <taxon>Magnoliopsida</taxon>
        <taxon>eudicotyledons</taxon>
        <taxon>Gunneridae</taxon>
        <taxon>Pentapetalae</taxon>
        <taxon>rosids</taxon>
        <taxon>fabids</taxon>
        <taxon>Rosales</taxon>
        <taxon>Cannabaceae</taxon>
        <taxon>Parasponia</taxon>
    </lineage>
</organism>
<keyword evidence="1" id="KW-0378">Hydrolase</keyword>
<accession>A0A2P5CW75</accession>
<protein>
    <submittedName>
        <fullName evidence="1">Glycoside hydrolase</fullName>
    </submittedName>
</protein>
<sequence>HLRKDYYKKGYAAVRKCTSNAYEVLSNRLGPADPKELRSFAEALTELSSTCFTTISI</sequence>
<dbReference type="AlphaFoldDB" id="A0A2P5CW75"/>
<dbReference type="Proteomes" id="UP000237105">
    <property type="component" value="Unassembled WGS sequence"/>
</dbReference>
<keyword evidence="2" id="KW-1185">Reference proteome</keyword>
<dbReference type="GO" id="GO:0016787">
    <property type="term" value="F:hydrolase activity"/>
    <property type="evidence" value="ECO:0007669"/>
    <property type="project" value="UniProtKB-KW"/>
</dbReference>
<feature type="non-terminal residue" evidence="1">
    <location>
        <position position="1"/>
    </location>
</feature>